<organism evidence="1 2">
    <name type="scientific">Rothia dentocariosa</name>
    <dbReference type="NCBI Taxonomy" id="2047"/>
    <lineage>
        <taxon>Bacteria</taxon>
        <taxon>Bacillati</taxon>
        <taxon>Actinomycetota</taxon>
        <taxon>Actinomycetes</taxon>
        <taxon>Micrococcales</taxon>
        <taxon>Micrococcaceae</taxon>
        <taxon>Rothia</taxon>
    </lineage>
</organism>
<dbReference type="AlphaFoldDB" id="A0A930KHQ5"/>
<sequence length="106" mass="11688">MSEKYEASKEDVHFDNGRADQLMRQLREASEYLHTTDSTQRSGARDQAMTEFAGPYADLFAHNTETALRDGKRLGDALSDAANELQKYKEPTTTAKTPGTTGVCVA</sequence>
<reference evidence="1" key="1">
    <citation type="submission" date="2020-04" db="EMBL/GenBank/DDBJ databases">
        <title>Deep metagenomics examines the oral microbiome during advanced dental caries in children, revealing novel taxa and co-occurrences with host molecules.</title>
        <authorList>
            <person name="Baker J.L."/>
            <person name="Morton J.T."/>
            <person name="Dinis M."/>
            <person name="Alvarez R."/>
            <person name="Tran N.C."/>
            <person name="Knight R."/>
            <person name="Edlund A."/>
        </authorList>
    </citation>
    <scope>NUCLEOTIDE SEQUENCE</scope>
    <source>
        <strain evidence="1">JCVI_47_bin.4</strain>
    </source>
</reference>
<dbReference type="Proteomes" id="UP000769484">
    <property type="component" value="Unassembled WGS sequence"/>
</dbReference>
<evidence type="ECO:0000313" key="2">
    <source>
        <dbReference type="Proteomes" id="UP000769484"/>
    </source>
</evidence>
<proteinExistence type="predicted"/>
<gene>
    <name evidence="1" type="ORF">HXO56_01290</name>
</gene>
<name>A0A930KHQ5_9MICC</name>
<dbReference type="EMBL" id="JABZXJ010000003">
    <property type="protein sequence ID" value="MBF1648726.1"/>
    <property type="molecule type" value="Genomic_DNA"/>
</dbReference>
<protein>
    <submittedName>
        <fullName evidence="1">Uncharacterized protein</fullName>
    </submittedName>
</protein>
<evidence type="ECO:0000313" key="1">
    <source>
        <dbReference type="EMBL" id="MBF1648726.1"/>
    </source>
</evidence>
<comment type="caution">
    <text evidence="1">The sequence shown here is derived from an EMBL/GenBank/DDBJ whole genome shotgun (WGS) entry which is preliminary data.</text>
</comment>
<accession>A0A930KHQ5</accession>